<evidence type="ECO:0000256" key="13">
    <source>
        <dbReference type="ARBA" id="ARBA00037319"/>
    </source>
</evidence>
<dbReference type="InterPro" id="IPR015919">
    <property type="entry name" value="Cadherin-like_sf"/>
</dbReference>
<keyword evidence="6" id="KW-0732">Signal</keyword>
<evidence type="ECO:0000256" key="18">
    <source>
        <dbReference type="SAM" id="MobiDB-lite"/>
    </source>
</evidence>
<dbReference type="GO" id="GO:0007156">
    <property type="term" value="P:homophilic cell adhesion via plasma membrane adhesion molecules"/>
    <property type="evidence" value="ECO:0007669"/>
    <property type="project" value="InterPro"/>
</dbReference>
<dbReference type="FunFam" id="2.60.40.60:FF:000012">
    <property type="entry name" value="Cadherin 24"/>
    <property type="match status" value="1"/>
</dbReference>
<evidence type="ECO:0000256" key="10">
    <source>
        <dbReference type="ARBA" id="ARBA00022989"/>
    </source>
</evidence>
<evidence type="ECO:0000256" key="1">
    <source>
        <dbReference type="ARBA" id="ARBA00004251"/>
    </source>
</evidence>
<dbReference type="FunFam" id="2.60.40.60:FF:000009">
    <property type="entry name" value="Cadherin 24"/>
    <property type="match status" value="1"/>
</dbReference>
<dbReference type="InterPro" id="IPR027397">
    <property type="entry name" value="Catenin-bd_sf"/>
</dbReference>
<dbReference type="PANTHER" id="PTHR24027:SF290">
    <property type="entry name" value="CADHERIN-10"/>
    <property type="match status" value="1"/>
</dbReference>
<keyword evidence="11 19" id="KW-0472">Membrane</keyword>
<evidence type="ECO:0000256" key="19">
    <source>
        <dbReference type="SAM" id="Phobius"/>
    </source>
</evidence>
<evidence type="ECO:0000256" key="11">
    <source>
        <dbReference type="ARBA" id="ARBA00023136"/>
    </source>
</evidence>
<dbReference type="FunFam" id="4.10.900.10:FF:000006">
    <property type="entry name" value="Cadherin-9 preproprotein"/>
    <property type="match status" value="1"/>
</dbReference>
<accession>G7MUQ2</accession>
<feature type="region of interest" description="Disordered" evidence="18">
    <location>
        <begin position="1"/>
        <end position="25"/>
    </location>
</feature>
<dbReference type="Proteomes" id="UP000013456">
    <property type="component" value="Chromosome 6"/>
</dbReference>
<dbReference type="Gene3D" id="4.10.900.10">
    <property type="entry name" value="TCF3-CBD (Catenin binding domain)"/>
    <property type="match status" value="1"/>
</dbReference>
<dbReference type="FunFam" id="2.60.40.60:FF:000017">
    <property type="entry name" value="Cadherin 24"/>
    <property type="match status" value="1"/>
</dbReference>
<dbReference type="GO" id="GO:0005509">
    <property type="term" value="F:calcium ion binding"/>
    <property type="evidence" value="ECO:0007669"/>
    <property type="project" value="UniProtKB-UniRule"/>
</dbReference>
<reference evidence="21" key="1">
    <citation type="journal article" date="2011" name="Nat. Biotechnol.">
        <title>Genome sequencing and comparison of two nonhuman primate animal models, the cynomolgus and Chinese rhesus macaques.</title>
        <authorList>
            <person name="Yan G."/>
            <person name="Zhang G."/>
            <person name="Fang X."/>
            <person name="Zhang Y."/>
            <person name="Li C."/>
            <person name="Ling F."/>
            <person name="Cooper D.N."/>
            <person name="Li Q."/>
            <person name="Li Y."/>
            <person name="van Gool A.J."/>
            <person name="Du H."/>
            <person name="Chen J."/>
            <person name="Chen R."/>
            <person name="Zhang P."/>
            <person name="Huang Z."/>
            <person name="Thompson J.R."/>
            <person name="Meng Y."/>
            <person name="Bai Y."/>
            <person name="Wang J."/>
            <person name="Zhuo M."/>
            <person name="Wang T."/>
            <person name="Huang Y."/>
            <person name="Wei L."/>
            <person name="Li J."/>
            <person name="Wang Z."/>
            <person name="Hu H."/>
            <person name="Yang P."/>
            <person name="Le L."/>
            <person name="Stenson P.D."/>
            <person name="Li B."/>
            <person name="Liu X."/>
            <person name="Ball E.V."/>
            <person name="An N."/>
            <person name="Huang Q."/>
            <person name="Zhang Y."/>
            <person name="Fan W."/>
            <person name="Zhang X."/>
            <person name="Li Y."/>
            <person name="Wang W."/>
            <person name="Katze M.G."/>
            <person name="Su B."/>
            <person name="Nielsen R."/>
            <person name="Yang H."/>
            <person name="Wang J."/>
            <person name="Wang X."/>
            <person name="Wang J."/>
        </authorList>
    </citation>
    <scope>NUCLEOTIDE SEQUENCE [LARGE SCALE GENOMIC DNA]</scope>
    <source>
        <strain evidence="21">CR-5</strain>
    </source>
</reference>
<evidence type="ECO:0000256" key="8">
    <source>
        <dbReference type="ARBA" id="ARBA00022837"/>
    </source>
</evidence>
<dbReference type="GO" id="GO:0005886">
    <property type="term" value="C:plasma membrane"/>
    <property type="evidence" value="ECO:0007669"/>
    <property type="project" value="UniProtKB-SubCell"/>
</dbReference>
<dbReference type="EMBL" id="CM001258">
    <property type="protein sequence ID" value="EHH26419.1"/>
    <property type="molecule type" value="Genomic_DNA"/>
</dbReference>
<dbReference type="SMART" id="SM00112">
    <property type="entry name" value="CA"/>
    <property type="match status" value="4"/>
</dbReference>
<evidence type="ECO:0000256" key="15">
    <source>
        <dbReference type="ARBA" id="ARBA00080311"/>
    </source>
</evidence>
<evidence type="ECO:0000256" key="3">
    <source>
        <dbReference type="ARBA" id="ARBA00022685"/>
    </source>
</evidence>
<sequence>MKEGDTNHRMQTAGKGKETESPLKLPEGMQPYQLLDFKLLTFNSYKTMNLCCFNSLEQEFPAVLMDQSIAESYVAGKSSDSEAEILKLDYYSLHGKGIKPPWSSGHLQLDEEDEDAAFSTPTAEDRTLLKTCDIHATRRIDREEKAFYTLRAQAINRRTLRPVEPESEFVIKIHDINDNEPTFPEEIYTASVPEMSVVGTSVVQVTATDADDPSYGNSARVIYSILQGQPYFSVEPETGIIRTALPNMNRENREQYQVVIQAKDMGGQMGGLSGTTTVNITLTDVNDNPPRFPQNTIHLRVLESSPVGTAIGSVKATDADTGKNAEVEYRIIDGDGTDMFDIVTEKDTQEGIITVKQPLDYESRRLYTLKVEAENTHVDPRFYYLGPFKDTTIVKISIEDVDEPPIFSRSSYLFEVHEDIEVGTIIGTVMARDPDSISSPIRFSLDRHTDLDRIFNIHSGNGSLYTSKPLDRELSQWHNLTVIAAEINNPKETTRVAVFVRILDVNDNAPQFAVFYDTFVCENARPGQLIQTISAVDKDDPLGGQKFFFSLAAVNPNFTVQDNEDNDYPIQSSTGTLTIRVCACDSQGNMQSCSAEALLLPAGLSTGALIAILLCIIILLVIVVLFAALKRQRKKEPLILSKEDIRDNIVSYNDEGGGEEDTQAFDIGTLRNPAAIEEKKLRRDIIPETLFIPRRTPTAPDNTDVRDFINERLKEHDLDPTAPPYDSLATYAYEGNDSIAESLSSLESGTTEGDQNYDYLREWGPRFNKLAEMYGGGESDKDS</sequence>
<dbReference type="CDD" id="cd11304">
    <property type="entry name" value="Cadherin_repeat"/>
    <property type="match status" value="4"/>
</dbReference>
<name>G7MUQ2_MACMU</name>
<evidence type="ECO:0000256" key="2">
    <source>
        <dbReference type="ARBA" id="ARBA00022475"/>
    </source>
</evidence>
<evidence type="ECO:0000256" key="6">
    <source>
        <dbReference type="ARBA" id="ARBA00022729"/>
    </source>
</evidence>
<keyword evidence="12" id="KW-0325">Glycoprotein</keyword>
<feature type="domain" description="Cadherin" evidence="20">
    <location>
        <begin position="184"/>
        <end position="292"/>
    </location>
</feature>
<dbReference type="Pfam" id="PF01049">
    <property type="entry name" value="CADH_Y-type_LIR"/>
    <property type="match status" value="1"/>
</dbReference>
<dbReference type="InterPro" id="IPR020894">
    <property type="entry name" value="Cadherin_CS"/>
</dbReference>
<evidence type="ECO:0000256" key="5">
    <source>
        <dbReference type="ARBA" id="ARBA00022723"/>
    </source>
</evidence>
<gene>
    <name evidence="21" type="ORF">EGK_16387</name>
</gene>
<evidence type="ECO:0000256" key="4">
    <source>
        <dbReference type="ARBA" id="ARBA00022692"/>
    </source>
</evidence>
<dbReference type="PROSITE" id="PS00232">
    <property type="entry name" value="CADHERIN_1"/>
    <property type="match status" value="2"/>
</dbReference>
<dbReference type="Pfam" id="PF00028">
    <property type="entry name" value="Cadherin"/>
    <property type="match status" value="3"/>
</dbReference>
<keyword evidence="9 17" id="KW-0130">Cell adhesion</keyword>
<feature type="domain" description="Cadherin" evidence="20">
    <location>
        <begin position="293"/>
        <end position="407"/>
    </location>
</feature>
<dbReference type="PRINTS" id="PR00205">
    <property type="entry name" value="CADHERIN"/>
</dbReference>
<evidence type="ECO:0000259" key="20">
    <source>
        <dbReference type="PROSITE" id="PS50268"/>
    </source>
</evidence>
<feature type="transmembrane region" description="Helical" evidence="19">
    <location>
        <begin position="598"/>
        <end position="629"/>
    </location>
</feature>
<evidence type="ECO:0000256" key="16">
    <source>
        <dbReference type="PROSITE-ProRule" id="PRU00043"/>
    </source>
</evidence>
<evidence type="ECO:0000256" key="17">
    <source>
        <dbReference type="RuleBase" id="RU003318"/>
    </source>
</evidence>
<dbReference type="PANTHER" id="PTHR24027">
    <property type="entry name" value="CADHERIN-23"/>
    <property type="match status" value="1"/>
</dbReference>
<feature type="domain" description="Cadherin" evidence="20">
    <location>
        <begin position="91"/>
        <end position="183"/>
    </location>
</feature>
<protein>
    <recommendedName>
        <fullName evidence="14">Cadherin-10</fullName>
    </recommendedName>
    <alternativeName>
        <fullName evidence="15">T2-cadherin</fullName>
    </alternativeName>
</protein>
<dbReference type="InterPro" id="IPR039808">
    <property type="entry name" value="Cadherin"/>
</dbReference>
<keyword evidence="10 19" id="KW-1133">Transmembrane helix</keyword>
<proteinExistence type="predicted"/>
<evidence type="ECO:0000256" key="14">
    <source>
        <dbReference type="ARBA" id="ARBA00069586"/>
    </source>
</evidence>
<keyword evidence="2" id="KW-1003">Cell membrane</keyword>
<keyword evidence="4 17" id="KW-0812">Transmembrane</keyword>
<keyword evidence="5" id="KW-0479">Metal-binding</keyword>
<evidence type="ECO:0000256" key="12">
    <source>
        <dbReference type="ARBA" id="ARBA00023180"/>
    </source>
</evidence>
<feature type="domain" description="Cadherin" evidence="20">
    <location>
        <begin position="408"/>
        <end position="512"/>
    </location>
</feature>
<keyword evidence="7" id="KW-0677">Repeat</keyword>
<dbReference type="FunFam" id="2.60.40.60:FF:000008">
    <property type="entry name" value="Cadherin 24"/>
    <property type="match status" value="1"/>
</dbReference>
<dbReference type="Gene3D" id="2.60.40.60">
    <property type="entry name" value="Cadherins"/>
    <property type="match status" value="5"/>
</dbReference>
<dbReference type="InterPro" id="IPR000233">
    <property type="entry name" value="Cadherin_Y-type_LIR"/>
</dbReference>
<feature type="domain" description="Cadherin" evidence="20">
    <location>
        <begin position="512"/>
        <end position="579"/>
    </location>
</feature>
<dbReference type="InterPro" id="IPR002126">
    <property type="entry name" value="Cadherin-like_dom"/>
</dbReference>
<keyword evidence="3" id="KW-0165">Cleavage on pair of basic residues</keyword>
<evidence type="ECO:0000313" key="21">
    <source>
        <dbReference type="EMBL" id="EHH26419.1"/>
    </source>
</evidence>
<dbReference type="PROSITE" id="PS50268">
    <property type="entry name" value="CADHERIN_2"/>
    <property type="match status" value="5"/>
</dbReference>
<evidence type="ECO:0000256" key="9">
    <source>
        <dbReference type="ARBA" id="ARBA00022889"/>
    </source>
</evidence>
<comment type="function">
    <text evidence="13">Cadherins are calcium-dependent cell adhesion proteins. They preferentially interact with themselves in a homophilic manner in connecting cells; cadherins may thus contribute to the sorting of heterogeneous cell types.</text>
</comment>
<organism evidence="21">
    <name type="scientific">Macaca mulatta</name>
    <name type="common">Rhesus macaque</name>
    <dbReference type="NCBI Taxonomy" id="9544"/>
    <lineage>
        <taxon>Eukaryota</taxon>
        <taxon>Metazoa</taxon>
        <taxon>Chordata</taxon>
        <taxon>Craniata</taxon>
        <taxon>Vertebrata</taxon>
        <taxon>Euteleostomi</taxon>
        <taxon>Mammalia</taxon>
        <taxon>Eutheria</taxon>
        <taxon>Euarchontoglires</taxon>
        <taxon>Primates</taxon>
        <taxon>Haplorrhini</taxon>
        <taxon>Catarrhini</taxon>
        <taxon>Cercopithecidae</taxon>
        <taxon>Cercopithecinae</taxon>
        <taxon>Macaca</taxon>
    </lineage>
</organism>
<comment type="subcellular location">
    <subcellularLocation>
        <location evidence="1 17">Cell membrane</location>
        <topology evidence="1 17">Single-pass type I membrane protein</topology>
    </subcellularLocation>
</comment>
<keyword evidence="8 16" id="KW-0106">Calcium</keyword>
<dbReference type="AlphaFoldDB" id="G7MUQ2"/>
<evidence type="ECO:0000256" key="7">
    <source>
        <dbReference type="ARBA" id="ARBA00022737"/>
    </source>
</evidence>
<dbReference type="SUPFAM" id="SSF49313">
    <property type="entry name" value="Cadherin-like"/>
    <property type="match status" value="5"/>
</dbReference>